<comment type="caution">
    <text evidence="1">The sequence shown here is derived from an EMBL/GenBank/DDBJ whole genome shotgun (WGS) entry which is preliminary data.</text>
</comment>
<dbReference type="Proteomes" id="UP000525652">
    <property type="component" value="Unassembled WGS sequence"/>
</dbReference>
<keyword evidence="2" id="KW-1185">Reference proteome</keyword>
<dbReference type="InterPro" id="IPR012334">
    <property type="entry name" value="Pectin_lyas_fold"/>
</dbReference>
<name>A0A7X1B2X1_9BACT</name>
<dbReference type="SMART" id="SM00710">
    <property type="entry name" value="PbH1"/>
    <property type="match status" value="6"/>
</dbReference>
<protein>
    <recommendedName>
        <fullName evidence="3">Right-handed parallel beta-helix repeat-containing protein</fullName>
    </recommendedName>
</protein>
<organism evidence="1 2">
    <name type="scientific">Puniceicoccus vermicola</name>
    <dbReference type="NCBI Taxonomy" id="388746"/>
    <lineage>
        <taxon>Bacteria</taxon>
        <taxon>Pseudomonadati</taxon>
        <taxon>Verrucomicrobiota</taxon>
        <taxon>Opitutia</taxon>
        <taxon>Puniceicoccales</taxon>
        <taxon>Puniceicoccaceae</taxon>
        <taxon>Puniceicoccus</taxon>
    </lineage>
</organism>
<dbReference type="EMBL" id="JACHVA010000126">
    <property type="protein sequence ID" value="MBC2603420.1"/>
    <property type="molecule type" value="Genomic_DNA"/>
</dbReference>
<gene>
    <name evidence="1" type="ORF">H5P30_16675</name>
</gene>
<proteinExistence type="predicted"/>
<dbReference type="InterPro" id="IPR006626">
    <property type="entry name" value="PbH1"/>
</dbReference>
<evidence type="ECO:0008006" key="3">
    <source>
        <dbReference type="Google" id="ProtNLM"/>
    </source>
</evidence>
<dbReference type="AlphaFoldDB" id="A0A7X1B2X1"/>
<dbReference type="InterPro" id="IPR011050">
    <property type="entry name" value="Pectin_lyase_fold/virulence"/>
</dbReference>
<evidence type="ECO:0000313" key="2">
    <source>
        <dbReference type="Proteomes" id="UP000525652"/>
    </source>
</evidence>
<reference evidence="1 2" key="1">
    <citation type="submission" date="2020-07" db="EMBL/GenBank/DDBJ databases">
        <authorList>
            <person name="Feng X."/>
        </authorList>
    </citation>
    <scope>NUCLEOTIDE SEQUENCE [LARGE SCALE GENOMIC DNA]</scope>
    <source>
        <strain evidence="1 2">JCM14086</strain>
    </source>
</reference>
<dbReference type="Gene3D" id="2.160.20.10">
    <property type="entry name" value="Single-stranded right-handed beta-helix, Pectin lyase-like"/>
    <property type="match status" value="1"/>
</dbReference>
<evidence type="ECO:0000313" key="1">
    <source>
        <dbReference type="EMBL" id="MBC2603420.1"/>
    </source>
</evidence>
<dbReference type="RefSeq" id="WP_185694046.1">
    <property type="nucleotide sequence ID" value="NZ_JACHVA010000126.1"/>
</dbReference>
<accession>A0A7X1B2X1</accession>
<sequence length="563" mass="62214">MVSSTPDENALFLLDDLEGIEINGNGSTFWITDPEIVLFRVSDCRDLTLKNFTVDYDPLPYVQGKVTEVQTGSNASVSFELSPGFDEAWERYSSNPIEGLGRIHVFNNDDSKGLPLSPLWIAGADDGRSHPKKANQVRKFDPASRVATVNLIVPTNARHLPGYGIRVGDLIVVTPRYGGLAPLELRDTGRTRIEDVTVYASGKQGFYIRRVSEKVTLLRYRLMRRPNTRRLISSNMDGMMLRYCRVGPELIDCEIEAAMDDSVAITAFNAIALEQPRGNELIVTTRNATIPLSIEPGATVSVYGLDDFAFLGSSRVLEVTPVQNPNGYAIPEFHPVSWMGKKKGITPWRILLDEDLGPVKAGSNVFSDRYGGKGYRIQGCYFRNGWAHAMRASGQDGLILDKTFDYTGGLELSIESDWTLGVPIQNLRIAGNHFLGGQKGRGAKAPIKVTAEPFSEMPRSIHQEILIEDNLIEYPPLAAMLLTNVTDLVIRNNTIVGSNQVRQDRQNTHSDDLYMDASIVLLNCPNAQLSRNEFKDPGPFCAKNLKSKIISSSEAAESKTSDN</sequence>
<dbReference type="SUPFAM" id="SSF51126">
    <property type="entry name" value="Pectin lyase-like"/>
    <property type="match status" value="1"/>
</dbReference>